<feature type="active site" evidence="2 3">
    <location>
        <position position="394"/>
    </location>
</feature>
<evidence type="ECO:0000256" key="3">
    <source>
        <dbReference type="PROSITE-ProRule" id="PRU00239"/>
    </source>
</evidence>
<keyword evidence="7" id="KW-1185">Reference proteome</keyword>
<dbReference type="RefSeq" id="XP_018128820.1">
    <property type="nucleotide sequence ID" value="XM_018276846.2"/>
</dbReference>
<feature type="domain" description="Calpain catalytic" evidence="5">
    <location>
        <begin position="154"/>
        <end position="450"/>
    </location>
</feature>
<protein>
    <recommendedName>
        <fullName evidence="5">Calpain catalytic domain-containing protein</fullName>
    </recommendedName>
</protein>
<name>A0A1B8GGX5_9PEZI</name>
<gene>
    <name evidence="6" type="ORF">VE01_07411</name>
</gene>
<evidence type="ECO:0000256" key="4">
    <source>
        <dbReference type="SAM" id="MobiDB-lite"/>
    </source>
</evidence>
<dbReference type="STRING" id="342668.A0A1B8GGX5"/>
<feature type="compositionally biased region" description="Pro residues" evidence="4">
    <location>
        <begin position="743"/>
        <end position="789"/>
    </location>
</feature>
<comment type="similarity">
    <text evidence="1">Belongs to the peptidase C2 family.</text>
</comment>
<dbReference type="GO" id="GO:0006508">
    <property type="term" value="P:proteolysis"/>
    <property type="evidence" value="ECO:0007669"/>
    <property type="project" value="UniProtKB-KW"/>
</dbReference>
<accession>A0A1B8GGX5</accession>
<dbReference type="PANTHER" id="PTHR10183:SF425">
    <property type="entry name" value="CALPAIN-5"/>
    <property type="match status" value="1"/>
</dbReference>
<keyword evidence="3" id="KW-0788">Thiol protease</keyword>
<sequence length="923" mass="102840">MPPPWTSQNLINDFWSQHLSPNTPPVKASAVLPKPFYTTKISKRPPTSSLPSVSVRASYDTAVAACTKKVAHIVRECQAMNLKYTDPYFDLDDKEDCMYPLSMPERKPAEDVHPNRGLNLYEENGGGERKGHLLLFGNAPEGGTRKAPLPPSVKRVGDIFDNPQFYVDGASAKDVRQGGSGDCWFMSALMALCNSTGADSLLEKVCVARDQEVGVYGFVVFRDGEWESVIIDDKLYLRKPDYDDLAERVRKDWEAAKVRDDDAEDWRREFQTNSGALYFAQSTHEDETWVPLLEKAYAKAHGDYGAIHGGNVGEAMEDLTGGISVMISTRDILSKERLWQDLLKVNTEYLFGCASPVWDDPDDDGGKDGIQANHAYSILRAVQYKNERLLLIKNPWGRKEWKGPWSDGAKEWTHESIKDLGHSFGDDGIFWIRYQDLLRKYDEIYRTRLFADEWRVAQQWVNVDVPWAGDYLDTRFEVTLEKGAQTVIILSQLDERYFRGLVGQYVFLMSFRVHKKGEEDYLMRTHGEFYRQRSVSAELFLEAGTYEIRMKVAASRNDKSHKVEDIVKGNWLDRREKLLQVGLSYDIAHAKGQLEYDTSEEEEEEVVEKEAAKQQPELPKSQPEPSKSQQEPKVDDGPIVEEADATPETHHQPHDTTSQDEATASGDDNDWEDDNDPSSSAPTLRRRPTDLDDRRDSSRPRDFRPRPRDYPPSRRQRTFSPGPPRRRGTYSPGPRRAISPGPRRYPPGPPRGFPLPPRGYPGPLPLRNYPPPGPPRGFPGPPPPPPGPLPLGGGGGGGGGGGHPQPFRRGSFDNDLPSPHRSVAGSFEERREMEFDGASLYYDTAVNPRAWGAAVVVGVRVYCRDTDAGIKVVRGEGGEEGGKGGGGGVKMDVDDPAVDAVGGGRGEGGSGSGGLTPRVGKKE</sequence>
<dbReference type="Gene3D" id="3.90.70.10">
    <property type="entry name" value="Cysteine proteinases"/>
    <property type="match status" value="1"/>
</dbReference>
<dbReference type="SUPFAM" id="SSF54001">
    <property type="entry name" value="Cysteine proteinases"/>
    <property type="match status" value="1"/>
</dbReference>
<reference evidence="6 7" key="1">
    <citation type="submission" date="2016-03" db="EMBL/GenBank/DDBJ databases">
        <title>Comparative genomics of Pseudogymnoascus destructans, the fungus causing white-nose syndrome of bats.</title>
        <authorList>
            <person name="Palmer J.M."/>
            <person name="Drees K.P."/>
            <person name="Foster J.T."/>
            <person name="Lindner D.L."/>
        </authorList>
    </citation>
    <scope>NUCLEOTIDE SEQUENCE [LARGE SCALE GENOMIC DNA]</scope>
    <source>
        <strain evidence="6 7">UAMH 10579</strain>
    </source>
</reference>
<evidence type="ECO:0000313" key="6">
    <source>
        <dbReference type="EMBL" id="OBT95087.1"/>
    </source>
</evidence>
<dbReference type="InterPro" id="IPR000169">
    <property type="entry name" value="Pept_cys_AS"/>
</dbReference>
<dbReference type="GeneID" id="28840797"/>
<feature type="region of interest" description="Disordered" evidence="4">
    <location>
        <begin position="594"/>
        <end position="828"/>
    </location>
</feature>
<dbReference type="PANTHER" id="PTHR10183">
    <property type="entry name" value="CALPAIN"/>
    <property type="match status" value="1"/>
</dbReference>
<dbReference type="InterPro" id="IPR001300">
    <property type="entry name" value="Peptidase_C2_calpain_cat"/>
</dbReference>
<feature type="region of interest" description="Disordered" evidence="4">
    <location>
        <begin position="874"/>
        <end position="923"/>
    </location>
</feature>
<dbReference type="InterPro" id="IPR038765">
    <property type="entry name" value="Papain-like_cys_pep_sf"/>
</dbReference>
<feature type="active site" evidence="2 3">
    <location>
        <position position="374"/>
    </location>
</feature>
<organism evidence="6 7">
    <name type="scientific">Pseudogymnoascus verrucosus</name>
    <dbReference type="NCBI Taxonomy" id="342668"/>
    <lineage>
        <taxon>Eukaryota</taxon>
        <taxon>Fungi</taxon>
        <taxon>Dikarya</taxon>
        <taxon>Ascomycota</taxon>
        <taxon>Pezizomycotina</taxon>
        <taxon>Leotiomycetes</taxon>
        <taxon>Thelebolales</taxon>
        <taxon>Thelebolaceae</taxon>
        <taxon>Pseudogymnoascus</taxon>
    </lineage>
</organism>
<dbReference type="OrthoDB" id="424753at2759"/>
<proteinExistence type="inferred from homology"/>
<feature type="compositionally biased region" description="Acidic residues" evidence="4">
    <location>
        <begin position="667"/>
        <end position="676"/>
    </location>
</feature>
<dbReference type="EMBL" id="KV460238">
    <property type="protein sequence ID" value="OBT95087.1"/>
    <property type="molecule type" value="Genomic_DNA"/>
</dbReference>
<keyword evidence="3" id="KW-0645">Protease</keyword>
<feature type="compositionally biased region" description="Acidic residues" evidence="4">
    <location>
        <begin position="597"/>
        <end position="607"/>
    </location>
</feature>
<dbReference type="PROSITE" id="PS50203">
    <property type="entry name" value="CALPAIN_CAT"/>
    <property type="match status" value="1"/>
</dbReference>
<reference evidence="7" key="2">
    <citation type="journal article" date="2018" name="Nat. Commun.">
        <title>Extreme sensitivity to ultraviolet light in the fungal pathogen causing white-nose syndrome of bats.</title>
        <authorList>
            <person name="Palmer J.M."/>
            <person name="Drees K.P."/>
            <person name="Foster J.T."/>
            <person name="Lindner D.L."/>
        </authorList>
    </citation>
    <scope>NUCLEOTIDE SEQUENCE [LARGE SCALE GENOMIC DNA]</scope>
    <source>
        <strain evidence="7">UAMH 10579</strain>
    </source>
</reference>
<evidence type="ECO:0000313" key="7">
    <source>
        <dbReference type="Proteomes" id="UP000091956"/>
    </source>
</evidence>
<evidence type="ECO:0000256" key="2">
    <source>
        <dbReference type="PIRSR" id="PIRSR622684-1"/>
    </source>
</evidence>
<dbReference type="PROSITE" id="PS00139">
    <property type="entry name" value="THIOL_PROTEASE_CYS"/>
    <property type="match status" value="1"/>
</dbReference>
<dbReference type="Pfam" id="PF00648">
    <property type="entry name" value="Peptidase_C2"/>
    <property type="match status" value="2"/>
</dbReference>
<dbReference type="SMART" id="SM00230">
    <property type="entry name" value="CysPc"/>
    <property type="match status" value="1"/>
</dbReference>
<dbReference type="GO" id="GO:0004198">
    <property type="term" value="F:calcium-dependent cysteine-type endopeptidase activity"/>
    <property type="evidence" value="ECO:0007669"/>
    <property type="project" value="InterPro"/>
</dbReference>
<evidence type="ECO:0000256" key="1">
    <source>
        <dbReference type="ARBA" id="ARBA00007623"/>
    </source>
</evidence>
<feature type="compositionally biased region" description="Gly residues" evidence="4">
    <location>
        <begin position="790"/>
        <end position="803"/>
    </location>
</feature>
<dbReference type="CDD" id="cd00044">
    <property type="entry name" value="CysPc"/>
    <property type="match status" value="1"/>
</dbReference>
<feature type="compositionally biased region" description="Gly residues" evidence="4">
    <location>
        <begin position="901"/>
        <end position="914"/>
    </location>
</feature>
<feature type="active site" evidence="2 3">
    <location>
        <position position="183"/>
    </location>
</feature>
<dbReference type="Proteomes" id="UP000091956">
    <property type="component" value="Unassembled WGS sequence"/>
</dbReference>
<dbReference type="InterPro" id="IPR022684">
    <property type="entry name" value="Calpain_cysteine_protease"/>
</dbReference>
<keyword evidence="3" id="KW-0378">Hydrolase</keyword>
<evidence type="ECO:0000259" key="5">
    <source>
        <dbReference type="PROSITE" id="PS50203"/>
    </source>
</evidence>
<feature type="compositionally biased region" description="Basic and acidic residues" evidence="4">
    <location>
        <begin position="687"/>
        <end position="712"/>
    </location>
</feature>
<dbReference type="AlphaFoldDB" id="A0A1B8GGX5"/>